<dbReference type="RefSeq" id="WP_166214492.1">
    <property type="nucleotide sequence ID" value="NZ_CP088285.1"/>
</dbReference>
<evidence type="ECO:0000313" key="2">
    <source>
        <dbReference type="EMBL" id="NVI48269.1"/>
    </source>
</evidence>
<dbReference type="GO" id="GO:0003700">
    <property type="term" value="F:DNA-binding transcription factor activity"/>
    <property type="evidence" value="ECO:0007669"/>
    <property type="project" value="InterPro"/>
</dbReference>
<organism evidence="2">
    <name type="scientific">Bradyrhizobium septentrionale</name>
    <dbReference type="NCBI Taxonomy" id="1404411"/>
    <lineage>
        <taxon>Bacteria</taxon>
        <taxon>Pseudomonadati</taxon>
        <taxon>Pseudomonadota</taxon>
        <taxon>Alphaproteobacteria</taxon>
        <taxon>Hyphomicrobiales</taxon>
        <taxon>Nitrobacteraceae</taxon>
        <taxon>Bradyrhizobium</taxon>
    </lineage>
</organism>
<gene>
    <name evidence="2" type="ORF">HAP48_036375</name>
</gene>
<sequence length="133" mass="14691">MWEIRSISACLEELAKFRANVLGITGPQWMILMAVAYLGKENGVPVNVVSKLMHVDPSFVTTHSKVPEKGRFLRRKSSSANDARVVQISLTANTREHLATLVPRQQALDELALDELGLKVSSEFIGRAGYIEA</sequence>
<accession>A0A974A5C5</accession>
<comment type="caution">
    <text evidence="2">The sequence shown here is derived from an EMBL/GenBank/DDBJ whole genome shotgun (WGS) entry which is preliminary data.</text>
</comment>
<dbReference type="SMART" id="SM00347">
    <property type="entry name" value="HTH_MARR"/>
    <property type="match status" value="1"/>
</dbReference>
<dbReference type="SUPFAM" id="SSF46785">
    <property type="entry name" value="Winged helix' DNA-binding domain"/>
    <property type="match status" value="1"/>
</dbReference>
<protein>
    <submittedName>
        <fullName evidence="2">MarR family transcriptional regulator</fullName>
    </submittedName>
</protein>
<dbReference type="InterPro" id="IPR000835">
    <property type="entry name" value="HTH_MarR-typ"/>
</dbReference>
<dbReference type="InterPro" id="IPR036388">
    <property type="entry name" value="WH-like_DNA-bd_sf"/>
</dbReference>
<name>A0A974A5C5_9BRAD</name>
<dbReference type="InterPro" id="IPR036390">
    <property type="entry name" value="WH_DNA-bd_sf"/>
</dbReference>
<dbReference type="Gene3D" id="1.10.10.10">
    <property type="entry name" value="Winged helix-like DNA-binding domain superfamily/Winged helix DNA-binding domain"/>
    <property type="match status" value="1"/>
</dbReference>
<dbReference type="AlphaFoldDB" id="A0A974A5C5"/>
<evidence type="ECO:0000259" key="1">
    <source>
        <dbReference type="SMART" id="SM00347"/>
    </source>
</evidence>
<dbReference type="EMBL" id="JAAOLE020000001">
    <property type="protein sequence ID" value="NVI48269.1"/>
    <property type="molecule type" value="Genomic_DNA"/>
</dbReference>
<reference evidence="2" key="1">
    <citation type="submission" date="2020-06" db="EMBL/GenBank/DDBJ databases">
        <title>Whole Genome Sequence of Bradyrhizobium sp. Strain 1S1.</title>
        <authorList>
            <person name="Bromfield E.S.P."/>
            <person name="Cloutier S."/>
        </authorList>
    </citation>
    <scope>NUCLEOTIDE SEQUENCE [LARGE SCALE GENOMIC DNA]</scope>
    <source>
        <strain evidence="2">1S1</strain>
    </source>
</reference>
<feature type="domain" description="HTH marR-type" evidence="1">
    <location>
        <begin position="17"/>
        <end position="121"/>
    </location>
</feature>
<proteinExistence type="predicted"/>